<feature type="transmembrane region" description="Helical" evidence="1">
    <location>
        <begin position="140"/>
        <end position="158"/>
    </location>
</feature>
<evidence type="ECO:0000313" key="3">
    <source>
        <dbReference type="Proteomes" id="UP001055093"/>
    </source>
</evidence>
<feature type="transmembrane region" description="Helical" evidence="1">
    <location>
        <begin position="98"/>
        <end position="120"/>
    </location>
</feature>
<dbReference type="Proteomes" id="UP001055093">
    <property type="component" value="Unassembled WGS sequence"/>
</dbReference>
<sequence length="228" mass="23703">MDASWFEPVRAYCERTDAAFWSEPVNAATNAAFLVAAFLAARIAPGDRPVQVLAGVVGVVGIGSFLFHTFANRWSLLADVIPIAIFIYGYFGLALARFFGLSPGVAGLATLAFAGAGFGLSPALDALTGRDVAALTNGSIDYLPAVLALLGVGLALAGRTAWAGRAVLVTGGLFLASLAFRTIDAQVCTALPLGTHFLWHSLNALVLYRLLTTAARFRAAHPGLPAAV</sequence>
<feature type="transmembrane region" description="Helical" evidence="1">
    <location>
        <begin position="165"/>
        <end position="183"/>
    </location>
</feature>
<proteinExistence type="predicted"/>
<accession>A0ABQ4UX83</accession>
<gene>
    <name evidence="2" type="ORF">BGCPKDLD_1906</name>
</gene>
<evidence type="ECO:0000256" key="1">
    <source>
        <dbReference type="SAM" id="Phobius"/>
    </source>
</evidence>
<name>A0ABQ4UX83_9HYPH</name>
<feature type="transmembrane region" description="Helical" evidence="1">
    <location>
        <begin position="74"/>
        <end position="91"/>
    </location>
</feature>
<reference evidence="2" key="1">
    <citation type="journal article" date="2021" name="Front. Microbiol.">
        <title>Comprehensive Comparative Genomics and Phenotyping of Methylobacterium Species.</title>
        <authorList>
            <person name="Alessa O."/>
            <person name="Ogura Y."/>
            <person name="Fujitani Y."/>
            <person name="Takami H."/>
            <person name="Hayashi T."/>
            <person name="Sahin N."/>
            <person name="Tani A."/>
        </authorList>
    </citation>
    <scope>NUCLEOTIDE SEQUENCE</scope>
    <source>
        <strain evidence="2">DSM 14458</strain>
    </source>
</reference>
<protein>
    <recommendedName>
        <fullName evidence="4">Ceramidase</fullName>
    </recommendedName>
</protein>
<evidence type="ECO:0000313" key="2">
    <source>
        <dbReference type="EMBL" id="GJE75322.1"/>
    </source>
</evidence>
<organism evidence="2 3">
    <name type="scientific">Methylorubrum suomiense</name>
    <dbReference type="NCBI Taxonomy" id="144191"/>
    <lineage>
        <taxon>Bacteria</taxon>
        <taxon>Pseudomonadati</taxon>
        <taxon>Pseudomonadota</taxon>
        <taxon>Alphaproteobacteria</taxon>
        <taxon>Hyphomicrobiales</taxon>
        <taxon>Methylobacteriaceae</taxon>
        <taxon>Methylorubrum</taxon>
    </lineage>
</organism>
<keyword evidence="1" id="KW-1133">Transmembrane helix</keyword>
<keyword evidence="1" id="KW-0812">Transmembrane</keyword>
<comment type="caution">
    <text evidence="2">The sequence shown here is derived from an EMBL/GenBank/DDBJ whole genome shotgun (WGS) entry which is preliminary data.</text>
</comment>
<feature type="transmembrane region" description="Helical" evidence="1">
    <location>
        <begin position="189"/>
        <end position="211"/>
    </location>
</feature>
<keyword evidence="3" id="KW-1185">Reference proteome</keyword>
<evidence type="ECO:0008006" key="4">
    <source>
        <dbReference type="Google" id="ProtNLM"/>
    </source>
</evidence>
<feature type="transmembrane region" description="Helical" evidence="1">
    <location>
        <begin position="25"/>
        <end position="43"/>
    </location>
</feature>
<feature type="transmembrane region" description="Helical" evidence="1">
    <location>
        <begin position="50"/>
        <end position="68"/>
    </location>
</feature>
<dbReference type="EMBL" id="BPRE01000005">
    <property type="protein sequence ID" value="GJE75322.1"/>
    <property type="molecule type" value="Genomic_DNA"/>
</dbReference>
<keyword evidence="1" id="KW-0472">Membrane</keyword>
<reference evidence="2" key="2">
    <citation type="submission" date="2021-08" db="EMBL/GenBank/DDBJ databases">
        <authorList>
            <person name="Tani A."/>
            <person name="Ola A."/>
            <person name="Ogura Y."/>
            <person name="Katsura K."/>
            <person name="Hayashi T."/>
        </authorList>
    </citation>
    <scope>NUCLEOTIDE SEQUENCE</scope>
    <source>
        <strain evidence="2">DSM 14458</strain>
    </source>
</reference>
<dbReference type="RefSeq" id="WP_137827514.1">
    <property type="nucleotide sequence ID" value="NZ_BPRE01000005.1"/>
</dbReference>